<gene>
    <name evidence="1" type="ORF">GBK04_09755</name>
</gene>
<dbReference type="Pfam" id="PF02585">
    <property type="entry name" value="PIG-L"/>
    <property type="match status" value="1"/>
</dbReference>
<dbReference type="PANTHER" id="PTHR12993">
    <property type="entry name" value="N-ACETYLGLUCOSAMINYL-PHOSPHATIDYLINOSITOL DE-N-ACETYLASE-RELATED"/>
    <property type="match status" value="1"/>
</dbReference>
<evidence type="ECO:0000313" key="1">
    <source>
        <dbReference type="EMBL" id="MPR33645.1"/>
    </source>
</evidence>
<dbReference type="InterPro" id="IPR003737">
    <property type="entry name" value="GlcNAc_PI_deacetylase-related"/>
</dbReference>
<protein>
    <submittedName>
        <fullName evidence="1">PIG-L family deacetylase</fullName>
    </submittedName>
</protein>
<dbReference type="Gene3D" id="3.40.50.10320">
    <property type="entry name" value="LmbE-like"/>
    <property type="match status" value="1"/>
</dbReference>
<reference evidence="1 2" key="1">
    <citation type="submission" date="2019-10" db="EMBL/GenBank/DDBJ databases">
        <title>Draft Genome Sequence of Cytophagaceae sp. SJW1-29.</title>
        <authorList>
            <person name="Choi A."/>
        </authorList>
    </citation>
    <scope>NUCLEOTIDE SEQUENCE [LARGE SCALE GENOMIC DNA]</scope>
    <source>
        <strain evidence="1 2">SJW1-29</strain>
    </source>
</reference>
<dbReference type="AlphaFoldDB" id="A0A7C9F379"/>
<dbReference type="GO" id="GO:0016811">
    <property type="term" value="F:hydrolase activity, acting on carbon-nitrogen (but not peptide) bonds, in linear amides"/>
    <property type="evidence" value="ECO:0007669"/>
    <property type="project" value="TreeGrafter"/>
</dbReference>
<comment type="caution">
    <text evidence="1">The sequence shown here is derived from an EMBL/GenBank/DDBJ whole genome shotgun (WGS) entry which is preliminary data.</text>
</comment>
<dbReference type="EMBL" id="WHLY01000002">
    <property type="protein sequence ID" value="MPR33645.1"/>
    <property type="molecule type" value="Genomic_DNA"/>
</dbReference>
<dbReference type="PANTHER" id="PTHR12993:SF29">
    <property type="entry name" value="BLR3841 PROTEIN"/>
    <property type="match status" value="1"/>
</dbReference>
<dbReference type="RefSeq" id="WP_152759085.1">
    <property type="nucleotide sequence ID" value="NZ_WHLY01000002.1"/>
</dbReference>
<sequence length="244" mass="27900">MNNVFNTTVSRTLRTSHLAGPVLVLAPHADDESLGCGGLIAALREQKVPVYVWLVSDGTMSHPNSQAFPADRRCALRESEFRQACMQLGVTGKQLRFFRFPDTKVPLPGTDEFATAVGQFCRHLKKLNPKTIFTPWRRDPHCDHQATTALILKAIEESYWPGELYEYPIWLYELARPGDAPHPSEVEVFTFTLKEDWQWKKKSAIETHRSQLGQLIHDDPEAFSLQPEVLAHFTTPTEYYYRTL</sequence>
<dbReference type="InterPro" id="IPR024078">
    <property type="entry name" value="LmbE-like_dom_sf"/>
</dbReference>
<proteinExistence type="predicted"/>
<evidence type="ECO:0000313" key="2">
    <source>
        <dbReference type="Proteomes" id="UP000479293"/>
    </source>
</evidence>
<keyword evidence="2" id="KW-1185">Reference proteome</keyword>
<accession>A0A7C9F379</accession>
<dbReference type="SUPFAM" id="SSF102588">
    <property type="entry name" value="LmbE-like"/>
    <property type="match status" value="1"/>
</dbReference>
<organism evidence="1 2">
    <name type="scientific">Salmonirosea aquatica</name>
    <dbReference type="NCBI Taxonomy" id="2654236"/>
    <lineage>
        <taxon>Bacteria</taxon>
        <taxon>Pseudomonadati</taxon>
        <taxon>Bacteroidota</taxon>
        <taxon>Cytophagia</taxon>
        <taxon>Cytophagales</taxon>
        <taxon>Spirosomataceae</taxon>
        <taxon>Salmonirosea</taxon>
    </lineage>
</organism>
<name>A0A7C9F379_9BACT</name>
<dbReference type="Proteomes" id="UP000479293">
    <property type="component" value="Unassembled WGS sequence"/>
</dbReference>